<keyword evidence="1" id="KW-0418">Kinase</keyword>
<dbReference type="Proteomes" id="UP000533269">
    <property type="component" value="Unassembled WGS sequence"/>
</dbReference>
<evidence type="ECO:0000256" key="2">
    <source>
        <dbReference type="SAM" id="MobiDB-lite"/>
    </source>
</evidence>
<evidence type="ECO:0000313" key="4">
    <source>
        <dbReference type="EMBL" id="MBB2901278.1"/>
    </source>
</evidence>
<dbReference type="CDD" id="cd16936">
    <property type="entry name" value="HATPase_RsbW-like"/>
    <property type="match status" value="1"/>
</dbReference>
<keyword evidence="1" id="KW-0723">Serine/threonine-protein kinase</keyword>
<feature type="region of interest" description="Disordered" evidence="2">
    <location>
        <begin position="78"/>
        <end position="97"/>
    </location>
</feature>
<sequence>MCDATPPRQLDLPTDERAPAHARRFLEEAVCPVHAACVLDDATLLVTELVTNSLRYGAPPLTVRVVCDGTAGLRVMVSDGDPGAPVPRTAGAEDESGRGTTLVDYISDAWGVEPHEDGKTVWFSLTA</sequence>
<keyword evidence="1" id="KW-0808">Transferase</keyword>
<proteinExistence type="predicted"/>
<dbReference type="SUPFAM" id="SSF55874">
    <property type="entry name" value="ATPase domain of HSP90 chaperone/DNA topoisomerase II/histidine kinase"/>
    <property type="match status" value="1"/>
</dbReference>
<dbReference type="InterPro" id="IPR036890">
    <property type="entry name" value="HATPase_C_sf"/>
</dbReference>
<reference evidence="4 5" key="1">
    <citation type="submission" date="2020-08" db="EMBL/GenBank/DDBJ databases">
        <title>The Agave Microbiome: Exploring the role of microbial communities in plant adaptations to desert environments.</title>
        <authorList>
            <person name="Partida-Martinez L.P."/>
        </authorList>
    </citation>
    <scope>NUCLEOTIDE SEQUENCE [LARGE SCALE GENOMIC DNA]</scope>
    <source>
        <strain evidence="4 5">AS2.23</strain>
    </source>
</reference>
<dbReference type="Pfam" id="PF13581">
    <property type="entry name" value="HATPase_c_2"/>
    <property type="match status" value="1"/>
</dbReference>
<dbReference type="RefSeq" id="WP_238985737.1">
    <property type="nucleotide sequence ID" value="NZ_JACHVY010000001.1"/>
</dbReference>
<comment type="caution">
    <text evidence="4">The sequence shown here is derived from an EMBL/GenBank/DDBJ whole genome shotgun (WGS) entry which is preliminary data.</text>
</comment>
<dbReference type="GO" id="GO:0004674">
    <property type="term" value="F:protein serine/threonine kinase activity"/>
    <property type="evidence" value="ECO:0007669"/>
    <property type="project" value="UniProtKB-KW"/>
</dbReference>
<evidence type="ECO:0000313" key="5">
    <source>
        <dbReference type="Proteomes" id="UP000533269"/>
    </source>
</evidence>
<dbReference type="PANTHER" id="PTHR35526:SF3">
    <property type="entry name" value="ANTI-SIGMA-F FACTOR RSBW"/>
    <property type="match status" value="1"/>
</dbReference>
<gene>
    <name evidence="4" type="ORF">FHR75_002066</name>
</gene>
<dbReference type="AlphaFoldDB" id="A0A7W4XWU3"/>
<dbReference type="Gene3D" id="3.30.565.10">
    <property type="entry name" value="Histidine kinase-like ATPase, C-terminal domain"/>
    <property type="match status" value="1"/>
</dbReference>
<dbReference type="InterPro" id="IPR003594">
    <property type="entry name" value="HATPase_dom"/>
</dbReference>
<accession>A0A7W4XWU3</accession>
<name>A0A7W4XWU3_KINRA</name>
<reference evidence="4 5" key="2">
    <citation type="submission" date="2020-08" db="EMBL/GenBank/DDBJ databases">
        <authorList>
            <person name="Partida-Martinez L."/>
            <person name="Huntemann M."/>
            <person name="Clum A."/>
            <person name="Wang J."/>
            <person name="Palaniappan K."/>
            <person name="Ritter S."/>
            <person name="Chen I.-M."/>
            <person name="Stamatis D."/>
            <person name="Reddy T."/>
            <person name="O'Malley R."/>
            <person name="Daum C."/>
            <person name="Shapiro N."/>
            <person name="Ivanova N."/>
            <person name="Kyrpides N."/>
            <person name="Woyke T."/>
        </authorList>
    </citation>
    <scope>NUCLEOTIDE SEQUENCE [LARGE SCALE GENOMIC DNA]</scope>
    <source>
        <strain evidence="4 5">AS2.23</strain>
    </source>
</reference>
<feature type="domain" description="Histidine kinase/HSP90-like ATPase" evidence="3">
    <location>
        <begin position="16"/>
        <end position="124"/>
    </location>
</feature>
<dbReference type="InterPro" id="IPR050267">
    <property type="entry name" value="Anti-sigma-factor_SerPK"/>
</dbReference>
<evidence type="ECO:0000256" key="1">
    <source>
        <dbReference type="ARBA" id="ARBA00022527"/>
    </source>
</evidence>
<protein>
    <submittedName>
        <fullName evidence="4">Anti-sigma regulatory factor (Ser/Thr protein kinase)</fullName>
    </submittedName>
</protein>
<evidence type="ECO:0000259" key="3">
    <source>
        <dbReference type="Pfam" id="PF13581"/>
    </source>
</evidence>
<organism evidence="4 5">
    <name type="scientific">Kineococcus radiotolerans</name>
    <dbReference type="NCBI Taxonomy" id="131568"/>
    <lineage>
        <taxon>Bacteria</taxon>
        <taxon>Bacillati</taxon>
        <taxon>Actinomycetota</taxon>
        <taxon>Actinomycetes</taxon>
        <taxon>Kineosporiales</taxon>
        <taxon>Kineosporiaceae</taxon>
        <taxon>Kineococcus</taxon>
    </lineage>
</organism>
<dbReference type="PANTHER" id="PTHR35526">
    <property type="entry name" value="ANTI-SIGMA-F FACTOR RSBW-RELATED"/>
    <property type="match status" value="1"/>
</dbReference>
<dbReference type="EMBL" id="JACHVY010000001">
    <property type="protein sequence ID" value="MBB2901278.1"/>
    <property type="molecule type" value="Genomic_DNA"/>
</dbReference>